<gene>
    <name evidence="2" type="ORF">ENS41_07395</name>
</gene>
<sequence>MNCASVASSKQRLDNLFELVGELPEEPFEIRAHWAKYLCVLCSGFIETATEAILTEYARRHGTPSEVLCYVRHRLQRFNNPKYEELLALLGIFTSAWREGLERLLGEEHRAAINSIVANRHRIAHGKDVTLSYHDVRGYYQKVLQAVAKLDRLVLGQ</sequence>
<protein>
    <recommendedName>
        <fullName evidence="1">RiboL-PSP-HEPN domain-containing protein</fullName>
    </recommendedName>
</protein>
<reference evidence="2" key="1">
    <citation type="journal article" date="2020" name="mSystems">
        <title>Genome- and Community-Level Interaction Insights into Carbon Utilization and Element Cycling Functions of Hydrothermarchaeota in Hydrothermal Sediment.</title>
        <authorList>
            <person name="Zhou Z."/>
            <person name="Liu Y."/>
            <person name="Xu W."/>
            <person name="Pan J."/>
            <person name="Luo Z.H."/>
            <person name="Li M."/>
        </authorList>
    </citation>
    <scope>NUCLEOTIDE SEQUENCE [LARGE SCALE GENOMIC DNA]</scope>
    <source>
        <strain evidence="2">SpSt-488</strain>
    </source>
</reference>
<evidence type="ECO:0000259" key="1">
    <source>
        <dbReference type="Pfam" id="PF18735"/>
    </source>
</evidence>
<name>A0A7C4GG23_UNCW3</name>
<dbReference type="InterPro" id="IPR041519">
    <property type="entry name" value="HEPN_RiboL-PSP"/>
</dbReference>
<organism evidence="2">
    <name type="scientific">candidate division WOR-3 bacterium</name>
    <dbReference type="NCBI Taxonomy" id="2052148"/>
    <lineage>
        <taxon>Bacteria</taxon>
        <taxon>Bacteria division WOR-3</taxon>
    </lineage>
</organism>
<dbReference type="EMBL" id="DSUT01000154">
    <property type="protein sequence ID" value="HGK28761.1"/>
    <property type="molecule type" value="Genomic_DNA"/>
</dbReference>
<dbReference type="Pfam" id="PF18735">
    <property type="entry name" value="HEPN_RiboL-PSP"/>
    <property type="match status" value="1"/>
</dbReference>
<feature type="domain" description="RiboL-PSP-HEPN" evidence="1">
    <location>
        <begin position="13"/>
        <end position="154"/>
    </location>
</feature>
<accession>A0A7C4GG23</accession>
<proteinExistence type="predicted"/>
<dbReference type="AlphaFoldDB" id="A0A7C4GG23"/>
<evidence type="ECO:0000313" key="2">
    <source>
        <dbReference type="EMBL" id="HGK28761.1"/>
    </source>
</evidence>
<comment type="caution">
    <text evidence="2">The sequence shown here is derived from an EMBL/GenBank/DDBJ whole genome shotgun (WGS) entry which is preliminary data.</text>
</comment>